<accession>A0A0F9FFW1</accession>
<sequence>LRRSDGPSNFKKAYEELYGLFPDAEFIRGIAIEMAERASPPTELVELMDKVERLTL</sequence>
<protein>
    <submittedName>
        <fullName evidence="1">Uncharacterized protein</fullName>
    </submittedName>
</protein>
<gene>
    <name evidence="1" type="ORF">LCGC14_2248280</name>
</gene>
<feature type="non-terminal residue" evidence="1">
    <location>
        <position position="1"/>
    </location>
</feature>
<evidence type="ECO:0000313" key="1">
    <source>
        <dbReference type="EMBL" id="KKL56150.1"/>
    </source>
</evidence>
<comment type="caution">
    <text evidence="1">The sequence shown here is derived from an EMBL/GenBank/DDBJ whole genome shotgun (WGS) entry which is preliminary data.</text>
</comment>
<dbReference type="EMBL" id="LAZR01030592">
    <property type="protein sequence ID" value="KKL56150.1"/>
    <property type="molecule type" value="Genomic_DNA"/>
</dbReference>
<reference evidence="1" key="1">
    <citation type="journal article" date="2015" name="Nature">
        <title>Complex archaea that bridge the gap between prokaryotes and eukaryotes.</title>
        <authorList>
            <person name="Spang A."/>
            <person name="Saw J.H."/>
            <person name="Jorgensen S.L."/>
            <person name="Zaremba-Niedzwiedzka K."/>
            <person name="Martijn J."/>
            <person name="Lind A.E."/>
            <person name="van Eijk R."/>
            <person name="Schleper C."/>
            <person name="Guy L."/>
            <person name="Ettema T.J."/>
        </authorList>
    </citation>
    <scope>NUCLEOTIDE SEQUENCE</scope>
</reference>
<organism evidence="1">
    <name type="scientific">marine sediment metagenome</name>
    <dbReference type="NCBI Taxonomy" id="412755"/>
    <lineage>
        <taxon>unclassified sequences</taxon>
        <taxon>metagenomes</taxon>
        <taxon>ecological metagenomes</taxon>
    </lineage>
</organism>
<dbReference type="AlphaFoldDB" id="A0A0F9FFW1"/>
<name>A0A0F9FFW1_9ZZZZ</name>
<proteinExistence type="predicted"/>